<keyword evidence="11" id="KW-1185">Reference proteome</keyword>
<dbReference type="GO" id="GO:0003677">
    <property type="term" value="F:DNA binding"/>
    <property type="evidence" value="ECO:0007669"/>
    <property type="project" value="UniProtKB-KW"/>
</dbReference>
<protein>
    <recommendedName>
        <fullName evidence="6">Probable hydrogen peroxide-inducible genes activator</fullName>
    </recommendedName>
</protein>
<dbReference type="Pfam" id="PF03466">
    <property type="entry name" value="LysR_substrate"/>
    <property type="match status" value="1"/>
</dbReference>
<dbReference type="SUPFAM" id="SSF46785">
    <property type="entry name" value="Winged helix' DNA-binding domain"/>
    <property type="match status" value="1"/>
</dbReference>
<dbReference type="Gene3D" id="1.10.10.10">
    <property type="entry name" value="Winged helix-like DNA-binding domain superfamily/Winged helix DNA-binding domain"/>
    <property type="match status" value="1"/>
</dbReference>
<evidence type="ECO:0000256" key="1">
    <source>
        <dbReference type="ARBA" id="ARBA00009437"/>
    </source>
</evidence>
<dbReference type="OrthoDB" id="3176554at2"/>
<comment type="similarity">
    <text evidence="1">Belongs to the LysR transcriptional regulatory family.</text>
</comment>
<proteinExistence type="inferred from homology"/>
<dbReference type="InterPro" id="IPR036390">
    <property type="entry name" value="WH_DNA-bd_sf"/>
</dbReference>
<dbReference type="EMBL" id="PECK01000013">
    <property type="protein sequence ID" value="TDZ89790.1"/>
    <property type="molecule type" value="Genomic_DNA"/>
</dbReference>
<dbReference type="InterPro" id="IPR000847">
    <property type="entry name" value="LysR_HTH_N"/>
</dbReference>
<dbReference type="Proteomes" id="UP000294844">
    <property type="component" value="Unassembled WGS sequence"/>
</dbReference>
<evidence type="ECO:0000256" key="5">
    <source>
        <dbReference type="ARBA" id="ARBA00023163"/>
    </source>
</evidence>
<evidence type="ECO:0000256" key="2">
    <source>
        <dbReference type="ARBA" id="ARBA00023015"/>
    </source>
</evidence>
<keyword evidence="5" id="KW-0804">Transcription</keyword>
<dbReference type="PANTHER" id="PTHR30346">
    <property type="entry name" value="TRANSCRIPTIONAL DUAL REGULATOR HCAR-RELATED"/>
    <property type="match status" value="1"/>
</dbReference>
<organism evidence="9 12">
    <name type="scientific">Mycobacteroides salmoniphilum</name>
    <dbReference type="NCBI Taxonomy" id="404941"/>
    <lineage>
        <taxon>Bacteria</taxon>
        <taxon>Bacillati</taxon>
        <taxon>Actinomycetota</taxon>
        <taxon>Actinomycetes</taxon>
        <taxon>Mycobacteriales</taxon>
        <taxon>Mycobacteriaceae</taxon>
        <taxon>Mycobacteroides</taxon>
    </lineage>
</organism>
<dbReference type="Gene3D" id="3.40.190.290">
    <property type="match status" value="1"/>
</dbReference>
<dbReference type="PROSITE" id="PS50931">
    <property type="entry name" value="HTH_LYSR"/>
    <property type="match status" value="1"/>
</dbReference>
<keyword evidence="3" id="KW-0238">DNA-binding</keyword>
<evidence type="ECO:0000256" key="7">
    <source>
        <dbReference type="ARBA" id="ARBA00056658"/>
    </source>
</evidence>
<accession>A0A4R8S911</accession>
<dbReference type="CDD" id="cd05466">
    <property type="entry name" value="PBP2_LTTR_substrate"/>
    <property type="match status" value="1"/>
</dbReference>
<dbReference type="Pfam" id="PF00126">
    <property type="entry name" value="HTH_1"/>
    <property type="match status" value="1"/>
</dbReference>
<dbReference type="GO" id="GO:0003700">
    <property type="term" value="F:DNA-binding transcription factor activity"/>
    <property type="evidence" value="ECO:0007669"/>
    <property type="project" value="InterPro"/>
</dbReference>
<dbReference type="AlphaFoldDB" id="A0A4R8S911"/>
<name>A0A4R8S911_9MYCO</name>
<evidence type="ECO:0000313" key="10">
    <source>
        <dbReference type="EMBL" id="TEA00889.1"/>
    </source>
</evidence>
<dbReference type="InterPro" id="IPR005119">
    <property type="entry name" value="LysR_subst-bd"/>
</dbReference>
<keyword evidence="2" id="KW-0805">Transcription regulation</keyword>
<dbReference type="PANTHER" id="PTHR30346:SF28">
    <property type="entry name" value="HTH-TYPE TRANSCRIPTIONAL REGULATOR CYNR"/>
    <property type="match status" value="1"/>
</dbReference>
<dbReference type="InterPro" id="IPR036388">
    <property type="entry name" value="WH-like_DNA-bd_sf"/>
</dbReference>
<comment type="function">
    <text evidence="7">Required for the induction the katG gene for catalase. Involved in the response to hydrogen peroxide.</text>
</comment>
<feature type="domain" description="HTH lysR-type" evidence="8">
    <location>
        <begin position="13"/>
        <end position="70"/>
    </location>
</feature>
<dbReference type="FunFam" id="1.10.10.10:FF:000001">
    <property type="entry name" value="LysR family transcriptional regulator"/>
    <property type="match status" value="1"/>
</dbReference>
<reference evidence="11 12" key="1">
    <citation type="journal article" date="2019" name="Sci. Rep.">
        <title>Extended insight into the Mycobacterium chelonae-abscessus complex through whole genome sequencing of Mycobacterium salmoniphilum outbreak and Mycobacterium salmoniphilum-like strains.</title>
        <authorList>
            <person name="Behra P.R.K."/>
            <person name="Das S."/>
            <person name="Pettersson B.M.F."/>
            <person name="Shirreff L."/>
            <person name="DuCote T."/>
            <person name="Jacobsson K.G."/>
            <person name="Ennis D.G."/>
            <person name="Kirsebom L.A."/>
        </authorList>
    </citation>
    <scope>NUCLEOTIDE SEQUENCE [LARGE SCALE GENOMIC DNA]</scope>
    <source>
        <strain evidence="10 11">CCUG 60883</strain>
        <strain evidence="9 12">CCUG 60885</strain>
    </source>
</reference>
<evidence type="ECO:0000313" key="12">
    <source>
        <dbReference type="Proteomes" id="UP000295685"/>
    </source>
</evidence>
<evidence type="ECO:0000256" key="6">
    <source>
        <dbReference type="ARBA" id="ARBA00040885"/>
    </source>
</evidence>
<dbReference type="GO" id="GO:0032993">
    <property type="term" value="C:protein-DNA complex"/>
    <property type="evidence" value="ECO:0007669"/>
    <property type="project" value="TreeGrafter"/>
</dbReference>
<dbReference type="PRINTS" id="PR00039">
    <property type="entry name" value="HTHLYSR"/>
</dbReference>
<dbReference type="EMBL" id="PECM01000014">
    <property type="protein sequence ID" value="TEA00889.1"/>
    <property type="molecule type" value="Genomic_DNA"/>
</dbReference>
<dbReference type="Proteomes" id="UP000295685">
    <property type="component" value="Unassembled WGS sequence"/>
</dbReference>
<gene>
    <name evidence="9" type="primary">gltC_6</name>
    <name evidence="10" type="synonym">gltC_5</name>
    <name evidence="10" type="ORF">CCUG60883_04539</name>
    <name evidence="9" type="ORF">CCUG60885_05006</name>
</gene>
<keyword evidence="4" id="KW-0010">Activator</keyword>
<sequence length="318" mass="35040">MRWSRRDDLIACVDVQQLRYFLAVADHLHFGRAAQRLHLSGPTLSRRIRDLEKELGQQLFRRGYHVVELTEFGNIFVDRARTAVQDFDGLKHLARGHDGATPPRYRVGATPVLPPNLLNTVLESFRECATEIDLPLALGTSGDILAALTKGNLDLAVVHLPTGDPDLASFALTMCDLVVLMRADDPLASRRELQLVEMTDRRIVLGGTGSHPYLFKQVRSIVTDAGITDVVELGSNNPTHMAAHVQRGGALALIAGGDSYPSARTYDTPEFTKVPLREPDLALTAGIAWPARQVAPESGIAQVIENLRTKYRDTPMRL</sequence>
<evidence type="ECO:0000256" key="4">
    <source>
        <dbReference type="ARBA" id="ARBA00023159"/>
    </source>
</evidence>
<dbReference type="SUPFAM" id="SSF53850">
    <property type="entry name" value="Periplasmic binding protein-like II"/>
    <property type="match status" value="1"/>
</dbReference>
<comment type="caution">
    <text evidence="9">The sequence shown here is derived from an EMBL/GenBank/DDBJ whole genome shotgun (WGS) entry which is preliminary data.</text>
</comment>
<evidence type="ECO:0000313" key="11">
    <source>
        <dbReference type="Proteomes" id="UP000294844"/>
    </source>
</evidence>
<evidence type="ECO:0000256" key="3">
    <source>
        <dbReference type="ARBA" id="ARBA00023125"/>
    </source>
</evidence>
<evidence type="ECO:0000259" key="8">
    <source>
        <dbReference type="PROSITE" id="PS50931"/>
    </source>
</evidence>
<evidence type="ECO:0000313" key="9">
    <source>
        <dbReference type="EMBL" id="TDZ89790.1"/>
    </source>
</evidence>